<sequence>MIEIRYASAGDERYWFELDKHLSKKEYSNKILQNQCYIIEEDKKCFGIIRYNLFWDLIPFLNLIYIDPGFHKRGIGRAAMLLWESEMRKLDHKLVMTSTMVEESSQHFYRKLGYKDCGCLIKDFEPFAETMEMFMMKPL</sequence>
<keyword evidence="2" id="KW-0808">Transferase</keyword>
<dbReference type="CDD" id="cd04301">
    <property type="entry name" value="NAT_SF"/>
    <property type="match status" value="1"/>
</dbReference>
<accession>A0A4R1QU90</accession>
<name>A0A4R1QU90_9FIRM</name>
<evidence type="ECO:0000313" key="2">
    <source>
        <dbReference type="EMBL" id="TCL57516.1"/>
    </source>
</evidence>
<reference evidence="2 3" key="1">
    <citation type="submission" date="2019-03" db="EMBL/GenBank/DDBJ databases">
        <title>Genomic Encyclopedia of Type Strains, Phase IV (KMG-IV): sequencing the most valuable type-strain genomes for metagenomic binning, comparative biology and taxonomic classification.</title>
        <authorList>
            <person name="Goeker M."/>
        </authorList>
    </citation>
    <scope>NUCLEOTIDE SEQUENCE [LARGE SCALE GENOMIC DNA]</scope>
    <source>
        <strain evidence="2 3">DSM 100556</strain>
    </source>
</reference>
<dbReference type="Pfam" id="PF00583">
    <property type="entry name" value="Acetyltransf_1"/>
    <property type="match status" value="1"/>
</dbReference>
<organism evidence="2 3">
    <name type="scientific">Kineothrix alysoides</name>
    <dbReference type="NCBI Taxonomy" id="1469948"/>
    <lineage>
        <taxon>Bacteria</taxon>
        <taxon>Bacillati</taxon>
        <taxon>Bacillota</taxon>
        <taxon>Clostridia</taxon>
        <taxon>Lachnospirales</taxon>
        <taxon>Lachnospiraceae</taxon>
        <taxon>Kineothrix</taxon>
    </lineage>
</organism>
<dbReference type="OrthoDB" id="2611698at2"/>
<dbReference type="Gene3D" id="3.40.630.30">
    <property type="match status" value="1"/>
</dbReference>
<protein>
    <submittedName>
        <fullName evidence="2">Acetyltransferase (GNAT) family protein</fullName>
    </submittedName>
</protein>
<feature type="domain" description="N-acetyltransferase" evidence="1">
    <location>
        <begin position="2"/>
        <end position="139"/>
    </location>
</feature>
<dbReference type="InterPro" id="IPR016181">
    <property type="entry name" value="Acyl_CoA_acyltransferase"/>
</dbReference>
<comment type="caution">
    <text evidence="2">The sequence shown here is derived from an EMBL/GenBank/DDBJ whole genome shotgun (WGS) entry which is preliminary data.</text>
</comment>
<dbReference type="GO" id="GO:0016747">
    <property type="term" value="F:acyltransferase activity, transferring groups other than amino-acyl groups"/>
    <property type="evidence" value="ECO:0007669"/>
    <property type="project" value="InterPro"/>
</dbReference>
<dbReference type="STRING" id="1469948.GCA_000732725_02019"/>
<evidence type="ECO:0000259" key="1">
    <source>
        <dbReference type="PROSITE" id="PS51186"/>
    </source>
</evidence>
<proteinExistence type="predicted"/>
<dbReference type="InterPro" id="IPR000182">
    <property type="entry name" value="GNAT_dom"/>
</dbReference>
<dbReference type="PROSITE" id="PS51186">
    <property type="entry name" value="GNAT"/>
    <property type="match status" value="1"/>
</dbReference>
<dbReference type="RefSeq" id="WP_031390712.1">
    <property type="nucleotide sequence ID" value="NZ_JPNB01000001.1"/>
</dbReference>
<gene>
    <name evidence="2" type="ORF">EDD76_10851</name>
</gene>
<keyword evidence="3" id="KW-1185">Reference proteome</keyword>
<dbReference type="SUPFAM" id="SSF55729">
    <property type="entry name" value="Acyl-CoA N-acyltransferases (Nat)"/>
    <property type="match status" value="1"/>
</dbReference>
<dbReference type="EMBL" id="SLUO01000008">
    <property type="protein sequence ID" value="TCL57516.1"/>
    <property type="molecule type" value="Genomic_DNA"/>
</dbReference>
<dbReference type="AlphaFoldDB" id="A0A4R1QU90"/>
<evidence type="ECO:0000313" key="3">
    <source>
        <dbReference type="Proteomes" id="UP000295718"/>
    </source>
</evidence>
<dbReference type="Proteomes" id="UP000295718">
    <property type="component" value="Unassembled WGS sequence"/>
</dbReference>